<dbReference type="Pfam" id="PF00708">
    <property type="entry name" value="Acylphosphatase"/>
    <property type="match status" value="1"/>
</dbReference>
<dbReference type="AlphaFoldDB" id="A0A6N6NPE8"/>
<dbReference type="InterPro" id="IPR011125">
    <property type="entry name" value="Znf_HypF"/>
</dbReference>
<dbReference type="GO" id="GO:0051604">
    <property type="term" value="P:protein maturation"/>
    <property type="evidence" value="ECO:0007669"/>
    <property type="project" value="TreeGrafter"/>
</dbReference>
<dbReference type="InterPro" id="IPR051060">
    <property type="entry name" value="Carbamoyltrans_HypF-like"/>
</dbReference>
<dbReference type="Gene3D" id="1.10.357.160">
    <property type="match status" value="1"/>
</dbReference>
<evidence type="ECO:0000259" key="5">
    <source>
        <dbReference type="PROSITE" id="PS51163"/>
    </source>
</evidence>
<accession>A0A6N6NPE8</accession>
<dbReference type="InterPro" id="IPR017968">
    <property type="entry name" value="Acylphosphatase_CS"/>
</dbReference>
<feature type="active site" evidence="2">
    <location>
        <position position="37"/>
    </location>
</feature>
<evidence type="ECO:0000313" key="7">
    <source>
        <dbReference type="Proteomes" id="UP000468668"/>
    </source>
</evidence>
<dbReference type="Pfam" id="PF07503">
    <property type="entry name" value="zf-HYPF"/>
    <property type="match status" value="2"/>
</dbReference>
<keyword evidence="6" id="KW-0808">Transferase</keyword>
<dbReference type="PROSITE" id="PS51160">
    <property type="entry name" value="ACYLPHOSPHATASE_3"/>
    <property type="match status" value="1"/>
</dbReference>
<dbReference type="Gene3D" id="3.30.110.120">
    <property type="match status" value="1"/>
</dbReference>
<feature type="domain" description="Acylphosphatase-like" evidence="4">
    <location>
        <begin position="4"/>
        <end position="90"/>
    </location>
</feature>
<dbReference type="OrthoDB" id="9808093at2"/>
<dbReference type="SUPFAM" id="SSF55821">
    <property type="entry name" value="YrdC/RibB"/>
    <property type="match status" value="1"/>
</dbReference>
<comment type="catalytic activity">
    <reaction evidence="2">
        <text>an acyl phosphate + H2O = a carboxylate + phosphate + H(+)</text>
        <dbReference type="Rhea" id="RHEA:14965"/>
        <dbReference type="ChEBI" id="CHEBI:15377"/>
        <dbReference type="ChEBI" id="CHEBI:15378"/>
        <dbReference type="ChEBI" id="CHEBI:29067"/>
        <dbReference type="ChEBI" id="CHEBI:43474"/>
        <dbReference type="ChEBI" id="CHEBI:59918"/>
        <dbReference type="EC" id="3.6.1.7"/>
    </reaction>
</comment>
<proteinExistence type="inferred from homology"/>
<name>A0A6N6NPE8_9ACTN</name>
<dbReference type="InterPro" id="IPR036046">
    <property type="entry name" value="Acylphosphatase-like_dom_sf"/>
</dbReference>
<dbReference type="EC" id="3.6.1.7" evidence="2"/>
<evidence type="ECO:0000256" key="1">
    <source>
        <dbReference type="ARBA" id="ARBA00008097"/>
    </source>
</evidence>
<dbReference type="InterPro" id="IPR055128">
    <property type="entry name" value="HypF_C_2"/>
</dbReference>
<comment type="similarity">
    <text evidence="1">Belongs to the carbamoyltransferase HypF family.</text>
</comment>
<dbReference type="GO" id="GO:0003998">
    <property type="term" value="F:acylphosphatase activity"/>
    <property type="evidence" value="ECO:0007669"/>
    <property type="project" value="UniProtKB-EC"/>
</dbReference>
<dbReference type="PROSITE" id="PS00150">
    <property type="entry name" value="ACYLPHOSPHATASE_1"/>
    <property type="match status" value="1"/>
</dbReference>
<dbReference type="Pfam" id="PF17788">
    <property type="entry name" value="HypF_C"/>
    <property type="match status" value="1"/>
</dbReference>
<dbReference type="Pfam" id="PF01300">
    <property type="entry name" value="Sua5_yciO_yrdC"/>
    <property type="match status" value="1"/>
</dbReference>
<dbReference type="GO" id="GO:0003725">
    <property type="term" value="F:double-stranded RNA binding"/>
    <property type="evidence" value="ECO:0007669"/>
    <property type="project" value="InterPro"/>
</dbReference>
<dbReference type="Proteomes" id="UP000468668">
    <property type="component" value="Unassembled WGS sequence"/>
</dbReference>
<gene>
    <name evidence="6" type="ORF">F8C90_09425</name>
</gene>
<dbReference type="RefSeq" id="WP_158050280.1">
    <property type="nucleotide sequence ID" value="NZ_WAJR01000031.1"/>
</dbReference>
<feature type="domain" description="YrdC-like" evidence="5">
    <location>
        <begin position="233"/>
        <end position="434"/>
    </location>
</feature>
<dbReference type="InterPro" id="IPR006070">
    <property type="entry name" value="Sua5-like_dom"/>
</dbReference>
<dbReference type="Gene3D" id="3.30.420.560">
    <property type="match status" value="1"/>
</dbReference>
<evidence type="ECO:0000259" key="4">
    <source>
        <dbReference type="PROSITE" id="PS51160"/>
    </source>
</evidence>
<dbReference type="GO" id="GO:0016743">
    <property type="term" value="F:carboxyl- or carbamoyltransferase activity"/>
    <property type="evidence" value="ECO:0007669"/>
    <property type="project" value="TreeGrafter"/>
</dbReference>
<comment type="caution">
    <text evidence="6">The sequence shown here is derived from an EMBL/GenBank/DDBJ whole genome shotgun (WGS) entry which is preliminary data.</text>
</comment>
<organism evidence="6 7">
    <name type="scientific">Ellagibacter isourolithinifaciens</name>
    <dbReference type="NCBI Taxonomy" id="2137581"/>
    <lineage>
        <taxon>Bacteria</taxon>
        <taxon>Bacillati</taxon>
        <taxon>Actinomycetota</taxon>
        <taxon>Coriobacteriia</taxon>
        <taxon>Eggerthellales</taxon>
        <taxon>Eggerthellaceae</taxon>
        <taxon>Ellagibacter</taxon>
    </lineage>
</organism>
<protein>
    <recommendedName>
        <fullName evidence="2">acylphosphatase</fullName>
        <ecNumber evidence="2">3.6.1.7</ecNumber>
    </recommendedName>
</protein>
<dbReference type="Pfam" id="PF22521">
    <property type="entry name" value="HypF_C_2"/>
    <property type="match status" value="1"/>
</dbReference>
<dbReference type="PROSITE" id="PS51163">
    <property type="entry name" value="YRDC"/>
    <property type="match status" value="1"/>
</dbReference>
<reference evidence="6 7" key="1">
    <citation type="submission" date="2019-09" db="EMBL/GenBank/DDBJ databases">
        <title>Whole genome shotgun sequencing (WGS) of Ellagibacter isourolithinifaciens DSM 104140(T) and Adlercreutzia muris DSM 29508(T).</title>
        <authorList>
            <person name="Stoll D.A."/>
            <person name="Danylec N."/>
            <person name="Huch M."/>
        </authorList>
    </citation>
    <scope>NUCLEOTIDE SEQUENCE [LARGE SCALE GENOMIC DNA]</scope>
    <source>
        <strain evidence="6 7">DSM 104140</strain>
    </source>
</reference>
<sequence length="873" mass="93385">MIEALDIHVTGIVQGVGFRPFVYRMAKKYLINGWVLNAADGVNIHAEGESRLLDEFVIELSENAPAAAQVKEIELKEVPLQDFDSFEIRFSDDAAVQETTLVSADLATCDDCAAELFNPNDRRFRYPFINCTNCGPRFTIIDALPYDRASTSMKDFPMCERCAAEYADPLDRRFHAQPDACFECGPHLSLAWRPDCEATPGEDFPTRGAGDVSSDELPDGWRIAWGKTREISDALIARAVELLCAGQVVAVKGLGGFHLVCDARNAEAIARLREGKRRGGKPFAVMMANAEAARSVCEVTPEEEKALSDPARPIVLLKKRRGVALAAGLADKLPELGVMLPATPVQLLLLHDFARALEQMGVPEPPMLVMTSGNIHDEPIVTDDAEARGKLGGIACAVLGNDRAILSRYDDSVVRIISAGSAGAAVQMIRRARGFAPVPLKLARVSANPEAAADASPDTVADSKTTTAACTEDASETAGPDAEAVAPVLFAAGSEQKSTFAFVRGSEAFVSQHVGDLENAEAFDAWLDAKSRFEKLFELRATRLACDAHPEYLASKWAREQARKLDIPLVEVQHHHAHIASVIGENGLSGAVCGIAFDGTGFGADDSIWGGEVLLANAQAYERFANFAYVPMPGGAACVKNPLRMAYGVLWEFDLLEHPAAKRVLGALGEQADLCDQMIERGLNTPMTSSVGRLFDAASAILGICEHPTYESEAAVLLEAALGPAASPDGGSTDEAGVNSRYSIAITKNTATPKSTAQDTSVLLFDAAPTFKALLDDMQAGIPAATIARRFHSAFVEAIVNAAKLAYSVYGVSTVALSGGVFMNRFIIEHALAALQDEGFTVAVNRELPPNDGCISYGQAVIACAQDEITRNE</sequence>
<dbReference type="GeneID" id="98658631"/>
<evidence type="ECO:0000256" key="2">
    <source>
        <dbReference type="PROSITE-ProRule" id="PRU00520"/>
    </source>
</evidence>
<dbReference type="InterPro" id="IPR017945">
    <property type="entry name" value="DHBP_synth_RibB-like_a/b_dom"/>
</dbReference>
<dbReference type="PANTHER" id="PTHR42959:SF1">
    <property type="entry name" value="CARBAMOYLTRANSFERASE HYPF"/>
    <property type="match status" value="1"/>
</dbReference>
<feature type="active site" evidence="2">
    <location>
        <position position="19"/>
    </location>
</feature>
<dbReference type="InterPro" id="IPR001792">
    <property type="entry name" value="Acylphosphatase-like_dom"/>
</dbReference>
<keyword evidence="2" id="KW-0378">Hydrolase</keyword>
<dbReference type="InterPro" id="IPR041440">
    <property type="entry name" value="HypF_C"/>
</dbReference>
<dbReference type="SUPFAM" id="SSF54975">
    <property type="entry name" value="Acylphosphatase/BLUF domain-like"/>
    <property type="match status" value="1"/>
</dbReference>
<dbReference type="PANTHER" id="PTHR42959">
    <property type="entry name" value="CARBAMOYLTRANSFERASE"/>
    <property type="match status" value="1"/>
</dbReference>
<dbReference type="Gene3D" id="3.90.870.50">
    <property type="match status" value="1"/>
</dbReference>
<keyword evidence="7" id="KW-1185">Reference proteome</keyword>
<evidence type="ECO:0000256" key="3">
    <source>
        <dbReference type="SAM" id="MobiDB-lite"/>
    </source>
</evidence>
<feature type="region of interest" description="Disordered" evidence="3">
    <location>
        <begin position="453"/>
        <end position="479"/>
    </location>
</feature>
<evidence type="ECO:0000313" key="6">
    <source>
        <dbReference type="EMBL" id="KAB1636962.1"/>
    </source>
</evidence>
<dbReference type="GO" id="GO:0008270">
    <property type="term" value="F:zinc ion binding"/>
    <property type="evidence" value="ECO:0007669"/>
    <property type="project" value="InterPro"/>
</dbReference>
<dbReference type="EMBL" id="WAJR01000031">
    <property type="protein sequence ID" value="KAB1636962.1"/>
    <property type="molecule type" value="Genomic_DNA"/>
</dbReference>
<dbReference type="Gene3D" id="3.30.420.360">
    <property type="match status" value="1"/>
</dbReference>